<dbReference type="PROSITE" id="PS00086">
    <property type="entry name" value="CYTOCHROME_P450"/>
    <property type="match status" value="1"/>
</dbReference>
<keyword evidence="4" id="KW-1133">Transmembrane helix</keyword>
<keyword evidence="7 8" id="KW-0349">Heme</keyword>
<comment type="subcellular location">
    <subcellularLocation>
        <location evidence="1">Membrane</location>
        <topology evidence="1">Single-pass membrane protein</topology>
    </subcellularLocation>
</comment>
<dbReference type="GO" id="GO:0016020">
    <property type="term" value="C:membrane"/>
    <property type="evidence" value="ECO:0007669"/>
    <property type="project" value="UniProtKB-SubCell"/>
</dbReference>
<dbReference type="InterPro" id="IPR036396">
    <property type="entry name" value="Cyt_P450_sf"/>
</dbReference>
<gene>
    <name evidence="9" type="ORF">Sradi_1201700</name>
</gene>
<evidence type="ECO:0000313" key="9">
    <source>
        <dbReference type="EMBL" id="KAL0417882.1"/>
    </source>
</evidence>
<dbReference type="Pfam" id="PF00067">
    <property type="entry name" value="p450"/>
    <property type="match status" value="1"/>
</dbReference>
<dbReference type="GO" id="GO:0016705">
    <property type="term" value="F:oxidoreductase activity, acting on paired donors, with incorporation or reduction of molecular oxygen"/>
    <property type="evidence" value="ECO:0007669"/>
    <property type="project" value="InterPro"/>
</dbReference>
<keyword evidence="8" id="KW-0503">Monooxygenase</keyword>
<comment type="similarity">
    <text evidence="8">Belongs to the cytochrome P450 family.</text>
</comment>
<dbReference type="InterPro" id="IPR017972">
    <property type="entry name" value="Cyt_P450_CS"/>
</dbReference>
<dbReference type="GO" id="GO:0004497">
    <property type="term" value="F:monooxygenase activity"/>
    <property type="evidence" value="ECO:0007669"/>
    <property type="project" value="UniProtKB-KW"/>
</dbReference>
<organism evidence="9">
    <name type="scientific">Sesamum radiatum</name>
    <name type="common">Black benniseed</name>
    <dbReference type="NCBI Taxonomy" id="300843"/>
    <lineage>
        <taxon>Eukaryota</taxon>
        <taxon>Viridiplantae</taxon>
        <taxon>Streptophyta</taxon>
        <taxon>Embryophyta</taxon>
        <taxon>Tracheophyta</taxon>
        <taxon>Spermatophyta</taxon>
        <taxon>Magnoliopsida</taxon>
        <taxon>eudicotyledons</taxon>
        <taxon>Gunneridae</taxon>
        <taxon>Pentapetalae</taxon>
        <taxon>asterids</taxon>
        <taxon>lamiids</taxon>
        <taxon>Lamiales</taxon>
        <taxon>Pedaliaceae</taxon>
        <taxon>Sesamum</taxon>
    </lineage>
</organism>
<evidence type="ECO:0000256" key="7">
    <source>
        <dbReference type="PIRSR" id="PIRSR602401-1"/>
    </source>
</evidence>
<evidence type="ECO:0000256" key="8">
    <source>
        <dbReference type="RuleBase" id="RU000461"/>
    </source>
</evidence>
<keyword evidence="4" id="KW-0472">Membrane</keyword>
<evidence type="ECO:0000256" key="3">
    <source>
        <dbReference type="ARBA" id="ARBA00022723"/>
    </source>
</evidence>
<dbReference type="InterPro" id="IPR002401">
    <property type="entry name" value="Cyt_P450_E_grp-I"/>
</dbReference>
<dbReference type="InterPro" id="IPR001128">
    <property type="entry name" value="Cyt_P450"/>
</dbReference>
<evidence type="ECO:0000256" key="6">
    <source>
        <dbReference type="ARBA" id="ARBA00023004"/>
    </source>
</evidence>
<dbReference type="SUPFAM" id="SSF48264">
    <property type="entry name" value="Cytochrome P450"/>
    <property type="match status" value="1"/>
</dbReference>
<protein>
    <submittedName>
        <fullName evidence="9">Abscisic acid 8'-hydroxylase 2</fullName>
    </submittedName>
</protein>
<evidence type="ECO:0000256" key="2">
    <source>
        <dbReference type="ARBA" id="ARBA00022692"/>
    </source>
</evidence>
<evidence type="ECO:0000256" key="4">
    <source>
        <dbReference type="ARBA" id="ARBA00022989"/>
    </source>
</evidence>
<dbReference type="PANTHER" id="PTHR24286:SF220">
    <property type="entry name" value="ABSCISIC ACID 8'-HYDROXYLASE 2"/>
    <property type="match status" value="1"/>
</dbReference>
<name>A0AAW2ULK4_SESRA</name>
<dbReference type="Gene3D" id="1.10.630.10">
    <property type="entry name" value="Cytochrome P450"/>
    <property type="match status" value="1"/>
</dbReference>
<proteinExistence type="inferred from homology"/>
<dbReference type="PRINTS" id="PR00463">
    <property type="entry name" value="EP450I"/>
</dbReference>
<comment type="cofactor">
    <cofactor evidence="7">
        <name>heme</name>
        <dbReference type="ChEBI" id="CHEBI:30413"/>
    </cofactor>
</comment>
<dbReference type="PANTHER" id="PTHR24286">
    <property type="entry name" value="CYTOCHROME P450 26"/>
    <property type="match status" value="1"/>
</dbReference>
<reference evidence="9" key="2">
    <citation type="journal article" date="2024" name="Plant">
        <title>Genomic evolution and insights into agronomic trait innovations of Sesamum species.</title>
        <authorList>
            <person name="Miao H."/>
            <person name="Wang L."/>
            <person name="Qu L."/>
            <person name="Liu H."/>
            <person name="Sun Y."/>
            <person name="Le M."/>
            <person name="Wang Q."/>
            <person name="Wei S."/>
            <person name="Zheng Y."/>
            <person name="Lin W."/>
            <person name="Duan Y."/>
            <person name="Cao H."/>
            <person name="Xiong S."/>
            <person name="Wang X."/>
            <person name="Wei L."/>
            <person name="Li C."/>
            <person name="Ma Q."/>
            <person name="Ju M."/>
            <person name="Zhao R."/>
            <person name="Li G."/>
            <person name="Mu C."/>
            <person name="Tian Q."/>
            <person name="Mei H."/>
            <person name="Zhang T."/>
            <person name="Gao T."/>
            <person name="Zhang H."/>
        </authorList>
    </citation>
    <scope>NUCLEOTIDE SEQUENCE</scope>
    <source>
        <strain evidence="9">G02</strain>
    </source>
</reference>
<evidence type="ECO:0000256" key="5">
    <source>
        <dbReference type="ARBA" id="ARBA00023002"/>
    </source>
</evidence>
<evidence type="ECO:0000256" key="1">
    <source>
        <dbReference type="ARBA" id="ARBA00004167"/>
    </source>
</evidence>
<accession>A0AAW2ULK4</accession>
<reference evidence="9" key="1">
    <citation type="submission" date="2020-06" db="EMBL/GenBank/DDBJ databases">
        <authorList>
            <person name="Li T."/>
            <person name="Hu X."/>
            <person name="Zhang T."/>
            <person name="Song X."/>
            <person name="Zhang H."/>
            <person name="Dai N."/>
            <person name="Sheng W."/>
            <person name="Hou X."/>
            <person name="Wei L."/>
        </authorList>
    </citation>
    <scope>NUCLEOTIDE SEQUENCE</scope>
    <source>
        <strain evidence="9">G02</strain>
        <tissue evidence="9">Leaf</tissue>
    </source>
</reference>
<keyword evidence="6 7" id="KW-0408">Iron</keyword>
<dbReference type="GO" id="GO:0016125">
    <property type="term" value="P:sterol metabolic process"/>
    <property type="evidence" value="ECO:0007669"/>
    <property type="project" value="TreeGrafter"/>
</dbReference>
<keyword evidence="3 7" id="KW-0479">Metal-binding</keyword>
<dbReference type="GO" id="GO:0005506">
    <property type="term" value="F:iron ion binding"/>
    <property type="evidence" value="ECO:0007669"/>
    <property type="project" value="InterPro"/>
</dbReference>
<sequence length="119" mass="13618">MSSPRVGRFFLSSEAFTLSSDFFPQPEKFDPSRFETRMYKFYSDMQSVQVPPRPNTYMPFGNGVHSCPGSELAKLEMLVFLHHLTTTYRWKVMGEGDAIQYGPFPVPKGGLPIQVCRKE</sequence>
<feature type="binding site" description="axial binding residue" evidence="7">
    <location>
        <position position="67"/>
    </location>
    <ligand>
        <name>heme</name>
        <dbReference type="ChEBI" id="CHEBI:30413"/>
    </ligand>
    <ligandPart>
        <name>Fe</name>
        <dbReference type="ChEBI" id="CHEBI:18248"/>
    </ligandPart>
</feature>
<keyword evidence="5 8" id="KW-0560">Oxidoreductase</keyword>
<keyword evidence="2" id="KW-0812">Transmembrane</keyword>
<dbReference type="GO" id="GO:0020037">
    <property type="term" value="F:heme binding"/>
    <property type="evidence" value="ECO:0007669"/>
    <property type="project" value="InterPro"/>
</dbReference>
<dbReference type="EMBL" id="JACGWJ010000005">
    <property type="protein sequence ID" value="KAL0417882.1"/>
    <property type="molecule type" value="Genomic_DNA"/>
</dbReference>
<dbReference type="AlphaFoldDB" id="A0AAW2ULK4"/>
<comment type="caution">
    <text evidence="9">The sequence shown here is derived from an EMBL/GenBank/DDBJ whole genome shotgun (WGS) entry which is preliminary data.</text>
</comment>